<dbReference type="Pfam" id="PF02902">
    <property type="entry name" value="Peptidase_C48"/>
    <property type="match status" value="1"/>
</dbReference>
<dbReference type="GO" id="GO:0006508">
    <property type="term" value="P:proteolysis"/>
    <property type="evidence" value="ECO:0007669"/>
    <property type="project" value="UniProtKB-KW"/>
</dbReference>
<feature type="domain" description="Ubiquitin-like protease family profile" evidence="6">
    <location>
        <begin position="303"/>
        <end position="487"/>
    </location>
</feature>
<keyword evidence="8" id="KW-1185">Reference proteome</keyword>
<feature type="region of interest" description="Disordered" evidence="5">
    <location>
        <begin position="223"/>
        <end position="242"/>
    </location>
</feature>
<dbReference type="PANTHER" id="PTHR46915">
    <property type="entry name" value="UBIQUITIN-LIKE PROTEASE 4-RELATED"/>
    <property type="match status" value="1"/>
</dbReference>
<reference evidence="7" key="1">
    <citation type="submission" date="2021-01" db="EMBL/GenBank/DDBJ databases">
        <title>Adiantum capillus-veneris genome.</title>
        <authorList>
            <person name="Fang Y."/>
            <person name="Liao Q."/>
        </authorList>
    </citation>
    <scope>NUCLEOTIDE SEQUENCE</scope>
    <source>
        <strain evidence="7">H3</strain>
        <tissue evidence="7">Leaf</tissue>
    </source>
</reference>
<dbReference type="Gene3D" id="3.30.310.130">
    <property type="entry name" value="Ubiquitin-related"/>
    <property type="match status" value="1"/>
</dbReference>
<accession>A0A9D4V256</accession>
<evidence type="ECO:0000256" key="4">
    <source>
        <dbReference type="ARBA" id="ARBA00022807"/>
    </source>
</evidence>
<dbReference type="PROSITE" id="PS50600">
    <property type="entry name" value="ULP_PROTEASE"/>
    <property type="match status" value="1"/>
</dbReference>
<feature type="compositionally biased region" description="Basic and acidic residues" evidence="5">
    <location>
        <begin position="1"/>
        <end position="20"/>
    </location>
</feature>
<dbReference type="Gene3D" id="1.10.418.20">
    <property type="match status" value="1"/>
</dbReference>
<dbReference type="InterPro" id="IPR003653">
    <property type="entry name" value="Peptidase_C48_C"/>
</dbReference>
<dbReference type="AlphaFoldDB" id="A0A9D4V256"/>
<name>A0A9D4V256_ADICA</name>
<evidence type="ECO:0000256" key="2">
    <source>
        <dbReference type="ARBA" id="ARBA00022670"/>
    </source>
</evidence>
<dbReference type="OrthoDB" id="442460at2759"/>
<dbReference type="SUPFAM" id="SSF54001">
    <property type="entry name" value="Cysteine proteinases"/>
    <property type="match status" value="1"/>
</dbReference>
<dbReference type="GO" id="GO:0016926">
    <property type="term" value="P:protein desumoylation"/>
    <property type="evidence" value="ECO:0007669"/>
    <property type="project" value="UniProtKB-ARBA"/>
</dbReference>
<evidence type="ECO:0000256" key="5">
    <source>
        <dbReference type="SAM" id="MobiDB-lite"/>
    </source>
</evidence>
<feature type="region of interest" description="Disordered" evidence="5">
    <location>
        <begin position="1"/>
        <end position="36"/>
    </location>
</feature>
<evidence type="ECO:0000313" key="7">
    <source>
        <dbReference type="EMBL" id="KAI5078021.1"/>
    </source>
</evidence>
<dbReference type="EMBL" id="JABFUD020000007">
    <property type="protein sequence ID" value="KAI5078021.1"/>
    <property type="molecule type" value="Genomic_DNA"/>
</dbReference>
<dbReference type="GO" id="GO:0008234">
    <property type="term" value="F:cysteine-type peptidase activity"/>
    <property type="evidence" value="ECO:0007669"/>
    <property type="project" value="UniProtKB-KW"/>
</dbReference>
<evidence type="ECO:0000313" key="8">
    <source>
        <dbReference type="Proteomes" id="UP000886520"/>
    </source>
</evidence>
<keyword evidence="2" id="KW-0645">Protease</keyword>
<comment type="caution">
    <text evidence="7">The sequence shown here is derived from an EMBL/GenBank/DDBJ whole genome shotgun (WGS) entry which is preliminary data.</text>
</comment>
<dbReference type="Proteomes" id="UP000886520">
    <property type="component" value="Chromosome 7"/>
</dbReference>
<protein>
    <recommendedName>
        <fullName evidence="6">Ubiquitin-like protease family profile domain-containing protein</fullName>
    </recommendedName>
</protein>
<dbReference type="InterPro" id="IPR038765">
    <property type="entry name" value="Papain-like_cys_pep_sf"/>
</dbReference>
<gene>
    <name evidence="7" type="ORF">GOP47_0007845</name>
</gene>
<proteinExistence type="inferred from homology"/>
<keyword evidence="3" id="KW-0378">Hydrolase</keyword>
<evidence type="ECO:0000256" key="3">
    <source>
        <dbReference type="ARBA" id="ARBA00022801"/>
    </source>
</evidence>
<evidence type="ECO:0000256" key="1">
    <source>
        <dbReference type="ARBA" id="ARBA00005234"/>
    </source>
</evidence>
<dbReference type="PANTHER" id="PTHR46915:SF2">
    <property type="entry name" value="UBIQUITIN-LIKE PROTEASE 4"/>
    <property type="match status" value="1"/>
</dbReference>
<keyword evidence="4" id="KW-0788">Thiol protease</keyword>
<organism evidence="7 8">
    <name type="scientific">Adiantum capillus-veneris</name>
    <name type="common">Maidenhair fern</name>
    <dbReference type="NCBI Taxonomy" id="13818"/>
    <lineage>
        <taxon>Eukaryota</taxon>
        <taxon>Viridiplantae</taxon>
        <taxon>Streptophyta</taxon>
        <taxon>Embryophyta</taxon>
        <taxon>Tracheophyta</taxon>
        <taxon>Polypodiopsida</taxon>
        <taxon>Polypodiidae</taxon>
        <taxon>Polypodiales</taxon>
        <taxon>Pteridineae</taxon>
        <taxon>Pteridaceae</taxon>
        <taxon>Vittarioideae</taxon>
        <taxon>Adiantum</taxon>
    </lineage>
</organism>
<comment type="similarity">
    <text evidence="1">Belongs to the peptidase C48 family.</text>
</comment>
<evidence type="ECO:0000259" key="6">
    <source>
        <dbReference type="PROSITE" id="PS50600"/>
    </source>
</evidence>
<sequence>MQRMESHEGSLDLEMVRPDRNQGCTSSSPSSPSRADKVDLTSLSIFELEDGINRYRRHLKQFSMKDDNAKLRHLLLAYGDELARRRSCKETENLVMPVEAVERLRPEPESAKKRPEVFDLETEFSMSGRQLPKPSSKKVYPTIAVDCDKEDALPSPALSKEEEANEIQYLDSSPHIVDIKVCSGCRQAVKSQSNEVDGSFHCSSCKKNLVSPMANGLTTINSMRSGFTSPKGRSGSAKRSQQAIGDTIDTALELSDDEELKEVAVGESSSSVNLLKRKCMHNASEKLAGAKFLYPSSSDLEAVEVRYADLCHLAPTEFLNDTVIDFYMKYMQINLLEEKDRLHRFHFFSCFFYKKLTSSKAQGKDRFEKLHKWTKGINLFKKAYLFMPIHNSCHWSLAIVCFPVGQRVPLILHLDSMSSTAGHQSQVIYNVLKSYLLAERKYLGQRPDNTEEIIIDPSKAICKRKQVPLQDNEWDCGLFMLYYMQKFVTEVDAKGLDNLFGRYWFKPSEASELRGTILNILESIFNEKASQTCFVAEN</sequence>